<dbReference type="InterPro" id="IPR034683">
    <property type="entry name" value="IspD/TarI"/>
</dbReference>
<comment type="function">
    <text evidence="9">Bifunctional enzyme that catalyzes the formation of 4-diphosphocytidyl-2-C-methyl-D-erythritol from CTP and 2-C-methyl-D-erythritol 4-phosphate (MEP) (IspD), and catalyzes the conversion of 4-diphosphocytidyl-2-C-methyl-D-erythritol 2-phosphate (CDP-ME2P) to 2-C-methyl-D-erythritol 2,4-cyclodiphosphate (ME-CPP) with a corresponding release of cytidine 5-monophosphate (CMP) (IspF).</text>
</comment>
<dbReference type="GO" id="GO:0046872">
    <property type="term" value="F:metal ion binding"/>
    <property type="evidence" value="ECO:0007669"/>
    <property type="project" value="UniProtKB-KW"/>
</dbReference>
<evidence type="ECO:0000256" key="8">
    <source>
        <dbReference type="ARBA" id="ARBA00023239"/>
    </source>
</evidence>
<keyword evidence="7 9" id="KW-0414">Isoprene biosynthesis</keyword>
<dbReference type="NCBIfam" id="TIGR00151">
    <property type="entry name" value="ispF"/>
    <property type="match status" value="1"/>
</dbReference>
<feature type="region of interest" description="2-C-methyl-D-erythritol 4-phosphate cytidylyltransferase" evidence="9">
    <location>
        <begin position="1"/>
        <end position="218"/>
    </location>
</feature>
<feature type="site" description="Transition state stabilizer" evidence="9">
    <location>
        <position position="7"/>
    </location>
</feature>
<dbReference type="InterPro" id="IPR020555">
    <property type="entry name" value="MECDP_synthase_CS"/>
</dbReference>
<dbReference type="HAMAP" id="MF_01520">
    <property type="entry name" value="IspDF"/>
    <property type="match status" value="1"/>
</dbReference>
<dbReference type="EMBL" id="AP024086">
    <property type="protein sequence ID" value="BCL62802.1"/>
    <property type="molecule type" value="Genomic_DNA"/>
</dbReference>
<dbReference type="EC" id="4.6.1.12" evidence="9"/>
<feature type="binding site" evidence="9">
    <location>
        <position position="259"/>
    </location>
    <ligand>
        <name>a divalent metal cation</name>
        <dbReference type="ChEBI" id="CHEBI:60240"/>
    </ligand>
</feature>
<dbReference type="InterPro" id="IPR003526">
    <property type="entry name" value="MECDP_synthase"/>
</dbReference>
<feature type="binding site" evidence="9">
    <location>
        <begin position="278"/>
        <end position="282"/>
    </location>
    <ligand>
        <name>4-CDP-2-C-methyl-D-erythritol 2-phosphate</name>
        <dbReference type="ChEBI" id="CHEBI:57919"/>
    </ligand>
</feature>
<feature type="binding site" evidence="9">
    <location>
        <position position="356"/>
    </location>
    <ligand>
        <name>4-CDP-2-C-methyl-D-erythritol 2-phosphate</name>
        <dbReference type="ChEBI" id="CHEBI:57919"/>
    </ligand>
</feature>
<dbReference type="CDD" id="cd02516">
    <property type="entry name" value="CDP-ME_synthetase"/>
    <property type="match status" value="1"/>
</dbReference>
<dbReference type="HAMAP" id="MF_00108">
    <property type="entry name" value="IspD"/>
    <property type="match status" value="1"/>
</dbReference>
<feature type="site" description="Positions MEP for the nucleophilic attack" evidence="9">
    <location>
        <position position="196"/>
    </location>
</feature>
<dbReference type="PROSITE" id="PS01350">
    <property type="entry name" value="ISPF"/>
    <property type="match status" value="1"/>
</dbReference>
<comment type="pathway">
    <text evidence="9">Isoprenoid biosynthesis; isopentenyl diphosphate biosynthesis via DXP pathway; isopentenyl diphosphate from 1-deoxy-D-xylulose 5-phosphate: step 2/6.</text>
</comment>
<dbReference type="InterPro" id="IPR001228">
    <property type="entry name" value="IspD"/>
</dbReference>
<dbReference type="PANTHER" id="PTHR43181">
    <property type="entry name" value="2-C-METHYL-D-ERYTHRITOL 2,4-CYCLODIPHOSPHATE SYNTHASE, CHLOROPLASTIC"/>
    <property type="match status" value="1"/>
</dbReference>
<dbReference type="KEGG" id="dbk:DGMP_34950"/>
<keyword evidence="8 9" id="KW-0456">Lyase</keyword>
<dbReference type="UniPathway" id="UPA00056">
    <property type="reaction ID" value="UER00093"/>
</dbReference>
<dbReference type="Pfam" id="PF01128">
    <property type="entry name" value="IspD"/>
    <property type="match status" value="1"/>
</dbReference>
<dbReference type="PROSITE" id="PS01295">
    <property type="entry name" value="ISPD"/>
    <property type="match status" value="1"/>
</dbReference>
<comment type="catalytic activity">
    <reaction evidence="9">
        <text>4-CDP-2-C-methyl-D-erythritol 2-phosphate = 2-C-methyl-D-erythritol 2,4-cyclic diphosphate + CMP</text>
        <dbReference type="Rhea" id="RHEA:23864"/>
        <dbReference type="ChEBI" id="CHEBI:57919"/>
        <dbReference type="ChEBI" id="CHEBI:58483"/>
        <dbReference type="ChEBI" id="CHEBI:60377"/>
        <dbReference type="EC" id="4.6.1.12"/>
    </reaction>
</comment>
<comment type="catalytic activity">
    <reaction evidence="1 9">
        <text>2-C-methyl-D-erythritol 4-phosphate + CTP + H(+) = 4-CDP-2-C-methyl-D-erythritol + diphosphate</text>
        <dbReference type="Rhea" id="RHEA:13429"/>
        <dbReference type="ChEBI" id="CHEBI:15378"/>
        <dbReference type="ChEBI" id="CHEBI:33019"/>
        <dbReference type="ChEBI" id="CHEBI:37563"/>
        <dbReference type="ChEBI" id="CHEBI:57823"/>
        <dbReference type="ChEBI" id="CHEBI:58262"/>
        <dbReference type="EC" id="2.7.7.60"/>
    </reaction>
</comment>
<feature type="binding site" evidence="9">
    <location>
        <position position="225"/>
    </location>
    <ligand>
        <name>a divalent metal cation</name>
        <dbReference type="ChEBI" id="CHEBI:60240"/>
    </ligand>
</feature>
<dbReference type="PANTHER" id="PTHR43181:SF1">
    <property type="entry name" value="2-C-METHYL-D-ERYTHRITOL 2,4-CYCLODIPHOSPHATE SYNTHASE, CHLOROPLASTIC"/>
    <property type="match status" value="1"/>
</dbReference>
<dbReference type="GO" id="GO:0016114">
    <property type="term" value="P:terpenoid biosynthetic process"/>
    <property type="evidence" value="ECO:0007669"/>
    <property type="project" value="InterPro"/>
</dbReference>
<evidence type="ECO:0000256" key="5">
    <source>
        <dbReference type="ARBA" id="ARBA00022695"/>
    </source>
</evidence>
<dbReference type="Proteomes" id="UP000826725">
    <property type="component" value="Chromosome"/>
</dbReference>
<dbReference type="EC" id="2.7.7.60" evidence="9"/>
<keyword evidence="6 9" id="KW-0479">Metal-binding</keyword>
<evidence type="ECO:0000256" key="9">
    <source>
        <dbReference type="HAMAP-Rule" id="MF_01520"/>
    </source>
</evidence>
<comment type="caution">
    <text evidence="9">Lacks conserved residue(s) required for the propagation of feature annotation.</text>
</comment>
<keyword evidence="12" id="KW-1185">Reference proteome</keyword>
<dbReference type="NCBIfam" id="TIGR00453">
    <property type="entry name" value="ispD"/>
    <property type="match status" value="1"/>
</dbReference>
<dbReference type="InterPro" id="IPR026596">
    <property type="entry name" value="IspD/F"/>
</dbReference>
<dbReference type="GO" id="GO:0019288">
    <property type="term" value="P:isopentenyl diphosphate biosynthetic process, methylerythritol 4-phosphate pathway"/>
    <property type="evidence" value="ECO:0007669"/>
    <property type="project" value="UniProtKB-UniRule"/>
</dbReference>
<evidence type="ECO:0000313" key="11">
    <source>
        <dbReference type="EMBL" id="BCL62802.1"/>
    </source>
</evidence>
<keyword evidence="9" id="KW-0511">Multifunctional enzyme</keyword>
<feature type="binding site" evidence="9">
    <location>
        <position position="227"/>
    </location>
    <ligand>
        <name>a divalent metal cation</name>
        <dbReference type="ChEBI" id="CHEBI:60240"/>
    </ligand>
</feature>
<dbReference type="HAMAP" id="MF_00107">
    <property type="entry name" value="IspF"/>
    <property type="match status" value="1"/>
</dbReference>
<feature type="site" description="Positions MEP for the nucleophilic attack" evidence="9">
    <location>
        <position position="142"/>
    </location>
</feature>
<evidence type="ECO:0000256" key="3">
    <source>
        <dbReference type="ARBA" id="ARBA00008480"/>
    </source>
</evidence>
<feature type="binding site" evidence="9">
    <location>
        <begin position="349"/>
        <end position="352"/>
    </location>
    <ligand>
        <name>4-CDP-2-C-methyl-D-erythritol 2-phosphate</name>
        <dbReference type="ChEBI" id="CHEBI:57919"/>
    </ligand>
</feature>
<comment type="similarity">
    <text evidence="3">Belongs to the IspF family.</text>
</comment>
<feature type="binding site" evidence="9">
    <location>
        <begin position="273"/>
        <end position="275"/>
    </location>
    <ligand>
        <name>4-CDP-2-C-methyl-D-erythritol 2-phosphate</name>
        <dbReference type="ChEBI" id="CHEBI:57919"/>
    </ligand>
</feature>
<comment type="cofactor">
    <cofactor evidence="2 9">
        <name>a divalent metal cation</name>
        <dbReference type="ChEBI" id="CHEBI:60240"/>
    </cofactor>
</comment>
<feature type="binding site" evidence="9">
    <location>
        <begin position="251"/>
        <end position="252"/>
    </location>
    <ligand>
        <name>4-CDP-2-C-methyl-D-erythritol 2-phosphate</name>
        <dbReference type="ChEBI" id="CHEBI:57919"/>
    </ligand>
</feature>
<evidence type="ECO:0000256" key="6">
    <source>
        <dbReference type="ARBA" id="ARBA00022723"/>
    </source>
</evidence>
<gene>
    <name evidence="9 11" type="primary">ispDF</name>
    <name evidence="11" type="ORF">DGMP_34950</name>
</gene>
<accession>A0A8D5FJJ3</accession>
<proteinExistence type="inferred from homology"/>
<dbReference type="FunFam" id="3.30.1330.50:FF:000001">
    <property type="entry name" value="2-C-methyl-D-erythritol 2,4-cyclodiphosphate synthase"/>
    <property type="match status" value="1"/>
</dbReference>
<feature type="region of interest" description="2-C-methyl-D-erythritol 2,4-cyclodiphosphate synthase" evidence="9">
    <location>
        <begin position="219"/>
        <end position="376"/>
    </location>
</feature>
<feature type="binding site" evidence="9">
    <location>
        <begin position="225"/>
        <end position="227"/>
    </location>
    <ligand>
        <name>4-CDP-2-C-methyl-D-erythritol 2-phosphate</name>
        <dbReference type="ChEBI" id="CHEBI:57919"/>
    </ligand>
</feature>
<feature type="site" description="Transition state stabilizer" evidence="9">
    <location>
        <position position="251"/>
    </location>
</feature>
<protein>
    <recommendedName>
        <fullName evidence="9">Bifunctional enzyme IspD/IspF</fullName>
    </recommendedName>
    <domain>
        <recommendedName>
            <fullName evidence="9">2-C-methyl-D-erythritol 4-phosphate cytidylyltransferase</fullName>
            <ecNumber evidence="9">2.7.7.60</ecNumber>
        </recommendedName>
        <alternativeName>
            <fullName evidence="9">4-diphosphocytidyl-2C-methyl-D-erythritol synthase</fullName>
        </alternativeName>
        <alternativeName>
            <fullName evidence="9">MEP cytidylyltransferase</fullName>
            <shortName evidence="9">MCT</shortName>
        </alternativeName>
    </domain>
    <domain>
        <recommendedName>
            <fullName evidence="9">2-C-methyl-D-erythritol 2,4-cyclodiphosphate synthase</fullName>
            <shortName evidence="9">MECDP-synthase</shortName>
            <shortName evidence="9">MECPP-synthase</shortName>
            <shortName evidence="9">MECPS</shortName>
            <ecNumber evidence="9">4.6.1.12</ecNumber>
        </recommendedName>
    </domain>
</protein>
<organism evidence="11 12">
    <name type="scientific">Desulfomarina profundi</name>
    <dbReference type="NCBI Taxonomy" id="2772557"/>
    <lineage>
        <taxon>Bacteria</taxon>
        <taxon>Pseudomonadati</taxon>
        <taxon>Thermodesulfobacteriota</taxon>
        <taxon>Desulfobulbia</taxon>
        <taxon>Desulfobulbales</taxon>
        <taxon>Desulfobulbaceae</taxon>
        <taxon>Desulfomarina</taxon>
    </lineage>
</organism>
<comment type="similarity">
    <text evidence="9">In the C-terminal section; belongs to the IspF family.</text>
</comment>
<dbReference type="Pfam" id="PF02542">
    <property type="entry name" value="YgbB"/>
    <property type="match status" value="1"/>
</dbReference>
<feature type="site" description="Transition state stabilizer" evidence="9">
    <location>
        <position position="350"/>
    </location>
</feature>
<reference evidence="11" key="1">
    <citation type="submission" date="2020-09" db="EMBL/GenBank/DDBJ databases">
        <title>Desulfogranum mesoprofundum gen. nov., sp. nov., a novel mesophilic, sulfate-reducing chemolithoautotroph isolated from a deep-sea hydrothermal vent chimney in the Suiyo Seamount.</title>
        <authorList>
            <person name="Hashimoto Y."/>
            <person name="Nakagawa S."/>
        </authorList>
    </citation>
    <scope>NUCLEOTIDE SEQUENCE</scope>
    <source>
        <strain evidence="11">KT2</strain>
    </source>
</reference>
<evidence type="ECO:0000256" key="2">
    <source>
        <dbReference type="ARBA" id="ARBA00001968"/>
    </source>
</evidence>
<dbReference type="CDD" id="cd00554">
    <property type="entry name" value="MECDP_synthase"/>
    <property type="match status" value="1"/>
</dbReference>
<dbReference type="GO" id="GO:0008685">
    <property type="term" value="F:2-C-methyl-D-erythritol 2,4-cyclodiphosphate synthase activity"/>
    <property type="evidence" value="ECO:0007669"/>
    <property type="project" value="UniProtKB-UniRule"/>
</dbReference>
<evidence type="ECO:0000256" key="4">
    <source>
        <dbReference type="ARBA" id="ARBA00022679"/>
    </source>
</evidence>
<evidence type="ECO:0000256" key="7">
    <source>
        <dbReference type="ARBA" id="ARBA00023229"/>
    </source>
</evidence>
<keyword evidence="5 9" id="KW-0548">Nucleotidyltransferase</keyword>
<feature type="binding site" evidence="9">
    <location>
        <position position="359"/>
    </location>
    <ligand>
        <name>4-CDP-2-C-methyl-D-erythritol 2-phosphate</name>
        <dbReference type="ChEBI" id="CHEBI:57919"/>
    </ligand>
</feature>
<dbReference type="GO" id="GO:0050518">
    <property type="term" value="F:2-C-methyl-D-erythritol 4-phosphate cytidylyltransferase activity"/>
    <property type="evidence" value="ECO:0007669"/>
    <property type="project" value="UniProtKB-UniRule"/>
</dbReference>
<keyword evidence="4 9" id="KW-0808">Transferase</keyword>
<comment type="pathway">
    <text evidence="9">Isoprenoid biosynthesis; isopentenyl diphosphate biosynthesis via DXP pathway; isopentenyl diphosphate from 1-deoxy-D-xylulose 5-phosphate: step 4/6.</text>
</comment>
<dbReference type="FunFam" id="3.90.550.10:FF:000003">
    <property type="entry name" value="2-C-methyl-D-erythritol 4-phosphate cytidylyltransferase"/>
    <property type="match status" value="1"/>
</dbReference>
<evidence type="ECO:0000313" key="12">
    <source>
        <dbReference type="Proteomes" id="UP000826725"/>
    </source>
</evidence>
<dbReference type="AlphaFoldDB" id="A0A8D5FJJ3"/>
<feature type="domain" description="2-C-methyl-D-erythritol 2,4-cyclodiphosphate synthase" evidence="10">
    <location>
        <begin position="218"/>
        <end position="371"/>
    </location>
</feature>
<evidence type="ECO:0000256" key="1">
    <source>
        <dbReference type="ARBA" id="ARBA00001282"/>
    </source>
</evidence>
<name>A0A8D5FJJ3_9BACT</name>
<sequence>MKLNQPKQFYPLAGIPILIHTLRPFLNNDHICQVVVVAAADMISGVQTLLVDHFSRRQREKINVVEGGKRRQDSVRAGLEAIDPAMDIVLVHDGARPLVSETIIKNCCKAVLKDGAAIVAVPVKDTLKKSDGSRKVVATLDRRNVFHAQTPQGARLSLFQKAFTLLGDREVTDESALLELAGIPVTIVEGAENNLKITRPEDLFLAEKIMDTSDRTTMRIGHGFDAHRFADNRQLVLGGIKILHEQGLAGHSDADVLTHALCDAVLGALGAGDIGRHFPDSDEEFKDIYSIVLLEKVMELAARRSFSLVNADITVVCQAPKLAPYIEKIKQMIADSCKVEKEAINIKATTTEKMGFTGRKEGISCHAVVLLSSHGK</sequence>
<comment type="similarity">
    <text evidence="9">In the N-terminal section; belongs to the IspD/TarI cytidylyltransferase family. IspD subfamily.</text>
</comment>
<evidence type="ECO:0000259" key="10">
    <source>
        <dbReference type="Pfam" id="PF02542"/>
    </source>
</evidence>
<dbReference type="InterPro" id="IPR018294">
    <property type="entry name" value="ISPD_synthase_CS"/>
</dbReference>